<proteinExistence type="predicted"/>
<protein>
    <recommendedName>
        <fullName evidence="3">Carboxypeptidase family protein</fullName>
    </recommendedName>
</protein>
<dbReference type="AlphaFoldDB" id="A0A7W7ZK54"/>
<comment type="caution">
    <text evidence="1">The sequence shown here is derived from an EMBL/GenBank/DDBJ whole genome shotgun (WGS) entry which is preliminary data.</text>
</comment>
<evidence type="ECO:0000313" key="1">
    <source>
        <dbReference type="EMBL" id="MBB5061357.1"/>
    </source>
</evidence>
<name>A0A7W7ZK54_9BACT</name>
<evidence type="ECO:0008006" key="3">
    <source>
        <dbReference type="Google" id="ProtNLM"/>
    </source>
</evidence>
<keyword evidence="2" id="KW-1185">Reference proteome</keyword>
<dbReference type="Proteomes" id="UP000540989">
    <property type="component" value="Unassembled WGS sequence"/>
</dbReference>
<dbReference type="EMBL" id="JACHIP010000038">
    <property type="protein sequence ID" value="MBB5061357.1"/>
    <property type="molecule type" value="Genomic_DNA"/>
</dbReference>
<reference evidence="1 2" key="1">
    <citation type="submission" date="2020-08" db="EMBL/GenBank/DDBJ databases">
        <title>Genomic Encyclopedia of Type Strains, Phase IV (KMG-V): Genome sequencing to study the core and pangenomes of soil and plant-associated prokaryotes.</title>
        <authorList>
            <person name="Whitman W."/>
        </authorList>
    </citation>
    <scope>NUCLEOTIDE SEQUENCE [LARGE SCALE GENOMIC DNA]</scope>
    <source>
        <strain evidence="1 2">M8UP14</strain>
    </source>
</reference>
<gene>
    <name evidence="1" type="ORF">HDF16_006093</name>
</gene>
<dbReference type="InterPro" id="IPR013784">
    <property type="entry name" value="Carb-bd-like_fold"/>
</dbReference>
<dbReference type="GO" id="GO:0030246">
    <property type="term" value="F:carbohydrate binding"/>
    <property type="evidence" value="ECO:0007669"/>
    <property type="project" value="InterPro"/>
</dbReference>
<sequence>MKAFFTSLLVFALSIDQLSSQVHPPNGGTVEGWITCSDNHRMARFASVSIVSLDGKQTVRADASIDGKFQIPNVPAGEYLVFGVYPGYLSMTELYLSSLLAGAAHDPLSTKTLDGFSIPHVQVLAGRTTFTSVVLERGSVISGVVRYDDGGPAEGFLVQALFSQNGLTSPSGLGAAISDDQGRFTISGLPSGVYGVRVDYPDRRSVPLYLGDTPKLEESHQLRIGIQDQYAGVEITVPTNPTELVPSIIK</sequence>
<dbReference type="SUPFAM" id="SSF49452">
    <property type="entry name" value="Starch-binding domain-like"/>
    <property type="match status" value="2"/>
</dbReference>
<accession>A0A7W7ZK54</accession>
<evidence type="ECO:0000313" key="2">
    <source>
        <dbReference type="Proteomes" id="UP000540989"/>
    </source>
</evidence>
<organism evidence="1 2">
    <name type="scientific">Granulicella aggregans</name>
    <dbReference type="NCBI Taxonomy" id="474949"/>
    <lineage>
        <taxon>Bacteria</taxon>
        <taxon>Pseudomonadati</taxon>
        <taxon>Acidobacteriota</taxon>
        <taxon>Terriglobia</taxon>
        <taxon>Terriglobales</taxon>
        <taxon>Acidobacteriaceae</taxon>
        <taxon>Granulicella</taxon>
    </lineage>
</organism>
<dbReference type="RefSeq" id="WP_184224212.1">
    <property type="nucleotide sequence ID" value="NZ_JACHIP010000038.1"/>
</dbReference>